<dbReference type="EMBL" id="FWXJ01000004">
    <property type="protein sequence ID" value="SMC44482.1"/>
    <property type="molecule type" value="Genomic_DNA"/>
</dbReference>
<accession>A0A1W1Z837</accession>
<dbReference type="InterPro" id="IPR036291">
    <property type="entry name" value="NAD(P)-bd_dom_sf"/>
</dbReference>
<dbReference type="AlphaFoldDB" id="A0A1W1Z837"/>
<keyword evidence="4" id="KW-1185">Reference proteome</keyword>
<dbReference type="InterPro" id="IPR051450">
    <property type="entry name" value="Gfo/Idh/MocA_Oxidoreductases"/>
</dbReference>
<sequence>MKLGIVGLGWWGQKLVHSLYGKNQDIIFTHAVTKEPQDVEKYALEHQLTIFTDMSELLKLPEIDAIVLATPHSLHVEQIIACAKAGKPVFCEKPLAMNVADAKRAVDACEQAKVVLGLGTNKRFWPCMTELKKTMDTGVIGKLLHVEGHYSNENTGRHFSAWRTHSHEAPAAGLTGAGLHVLDALISYAGPVKNVQAQVISTRPQPSPLDTVTAMFEFESGVSGTMATIRSTPFYWRIHLFGEQGSVEALSENELVIRQKGQAPVKTSYESVDTLLLEIEEFVAAVQGKKKFHVSYNEMIATVDAFERIVDSVGKR</sequence>
<feature type="domain" description="GFO/IDH/MocA-like oxidoreductase" evidence="2">
    <location>
        <begin position="130"/>
        <end position="248"/>
    </location>
</feature>
<dbReference type="InterPro" id="IPR000683">
    <property type="entry name" value="Gfo/Idh/MocA-like_OxRdtase_N"/>
</dbReference>
<dbReference type="STRING" id="1938817.SAMN06296008_104178"/>
<protein>
    <submittedName>
        <fullName evidence="3">Predicted dehydrogenase</fullName>
    </submittedName>
</protein>
<dbReference type="GO" id="GO:0000166">
    <property type="term" value="F:nucleotide binding"/>
    <property type="evidence" value="ECO:0007669"/>
    <property type="project" value="InterPro"/>
</dbReference>
<feature type="domain" description="Gfo/Idh/MocA-like oxidoreductase N-terminal" evidence="1">
    <location>
        <begin position="2"/>
        <end position="119"/>
    </location>
</feature>
<dbReference type="SUPFAM" id="SSF55347">
    <property type="entry name" value="Glyceraldehyde-3-phosphate dehydrogenase-like, C-terminal domain"/>
    <property type="match status" value="1"/>
</dbReference>
<organism evidence="3 4">
    <name type="scientific">Polynucleobacter kasalickyi</name>
    <dbReference type="NCBI Taxonomy" id="1938817"/>
    <lineage>
        <taxon>Bacteria</taxon>
        <taxon>Pseudomonadati</taxon>
        <taxon>Pseudomonadota</taxon>
        <taxon>Betaproteobacteria</taxon>
        <taxon>Burkholderiales</taxon>
        <taxon>Burkholderiaceae</taxon>
        <taxon>Polynucleobacter</taxon>
    </lineage>
</organism>
<name>A0A1W1Z837_9BURK</name>
<evidence type="ECO:0000313" key="4">
    <source>
        <dbReference type="Proteomes" id="UP000192708"/>
    </source>
</evidence>
<dbReference type="Proteomes" id="UP000192708">
    <property type="component" value="Unassembled WGS sequence"/>
</dbReference>
<evidence type="ECO:0000259" key="2">
    <source>
        <dbReference type="Pfam" id="PF22725"/>
    </source>
</evidence>
<dbReference type="RefSeq" id="WP_084283140.1">
    <property type="nucleotide sequence ID" value="NZ_FWXJ01000004.1"/>
</dbReference>
<dbReference type="PANTHER" id="PTHR43377">
    <property type="entry name" value="BILIVERDIN REDUCTASE A"/>
    <property type="match status" value="1"/>
</dbReference>
<dbReference type="PANTHER" id="PTHR43377:SF1">
    <property type="entry name" value="BILIVERDIN REDUCTASE A"/>
    <property type="match status" value="1"/>
</dbReference>
<dbReference type="SUPFAM" id="SSF51735">
    <property type="entry name" value="NAD(P)-binding Rossmann-fold domains"/>
    <property type="match status" value="1"/>
</dbReference>
<proteinExistence type="predicted"/>
<evidence type="ECO:0000259" key="1">
    <source>
        <dbReference type="Pfam" id="PF01408"/>
    </source>
</evidence>
<dbReference type="OrthoDB" id="8565814at2"/>
<dbReference type="Pfam" id="PF22725">
    <property type="entry name" value="GFO_IDH_MocA_C3"/>
    <property type="match status" value="1"/>
</dbReference>
<evidence type="ECO:0000313" key="3">
    <source>
        <dbReference type="EMBL" id="SMC44482.1"/>
    </source>
</evidence>
<dbReference type="Gene3D" id="3.30.360.10">
    <property type="entry name" value="Dihydrodipicolinate Reductase, domain 2"/>
    <property type="match status" value="1"/>
</dbReference>
<dbReference type="Pfam" id="PF01408">
    <property type="entry name" value="GFO_IDH_MocA"/>
    <property type="match status" value="1"/>
</dbReference>
<gene>
    <name evidence="3" type="ORF">SAMN06296008_104178</name>
</gene>
<dbReference type="InterPro" id="IPR055170">
    <property type="entry name" value="GFO_IDH_MocA-like_dom"/>
</dbReference>
<dbReference type="Gene3D" id="3.40.50.720">
    <property type="entry name" value="NAD(P)-binding Rossmann-like Domain"/>
    <property type="match status" value="1"/>
</dbReference>
<reference evidence="3 4" key="1">
    <citation type="submission" date="2017-04" db="EMBL/GenBank/DDBJ databases">
        <authorList>
            <person name="Afonso C.L."/>
            <person name="Miller P.J."/>
            <person name="Scott M.A."/>
            <person name="Spackman E."/>
            <person name="Goraichik I."/>
            <person name="Dimitrov K.M."/>
            <person name="Suarez D.L."/>
            <person name="Swayne D.E."/>
        </authorList>
    </citation>
    <scope>NUCLEOTIDE SEQUENCE [LARGE SCALE GENOMIC DNA]</scope>
    <source>
        <strain evidence="3 4">VK13</strain>
    </source>
</reference>